<sequence>MDLDDFRSVLESASVDVWMLMDAAITVASLDYGNELKNRRDGIVERLYAATSAPAQCRNCQVNDNMRPNGHEINAKSTRGPSPSTPQSLGKQEEHEGEEEGEEEVEEEDNQLDPYGGLFDDEQKKILEIKEQLEDPQQSEESVVELLQNLADMDITFQALKETDIGRHVNRLRKHPSNDVRRLVKLLVRKWKDIVDEWVKLNQPGEHTSLMADGDSPQQKNSQNGHHQIPEFAYSPNPHNGSSGSERNNSEAEPKPKAMSRKEAPRKPAPSPSVPVPSSAPPPQNRQREQRDSSFDAERLASARRRLQENYKEAENAKKQRTIQVMDIHDLPKPKNKNVFFGKNKGGGGSQGRHW</sequence>
<keyword evidence="2" id="KW-1185">Reference proteome</keyword>
<reference evidence="1 2" key="1">
    <citation type="journal article" date="2022" name="DNA Res.">
        <title>Chromosomal-level genome assembly of the orchid tree Bauhinia variegata (Leguminosae; Cercidoideae) supports the allotetraploid origin hypothesis of Bauhinia.</title>
        <authorList>
            <person name="Zhong Y."/>
            <person name="Chen Y."/>
            <person name="Zheng D."/>
            <person name="Pang J."/>
            <person name="Liu Y."/>
            <person name="Luo S."/>
            <person name="Meng S."/>
            <person name="Qian L."/>
            <person name="Wei D."/>
            <person name="Dai S."/>
            <person name="Zhou R."/>
        </authorList>
    </citation>
    <scope>NUCLEOTIDE SEQUENCE [LARGE SCALE GENOMIC DNA]</scope>
    <source>
        <strain evidence="1">BV-YZ2020</strain>
    </source>
</reference>
<protein>
    <submittedName>
        <fullName evidence="1">Uncharacterized protein</fullName>
    </submittedName>
</protein>
<name>A0ACB9LZP1_BAUVA</name>
<organism evidence="1 2">
    <name type="scientific">Bauhinia variegata</name>
    <name type="common">Purple orchid tree</name>
    <name type="synonym">Phanera variegata</name>
    <dbReference type="NCBI Taxonomy" id="167791"/>
    <lineage>
        <taxon>Eukaryota</taxon>
        <taxon>Viridiplantae</taxon>
        <taxon>Streptophyta</taxon>
        <taxon>Embryophyta</taxon>
        <taxon>Tracheophyta</taxon>
        <taxon>Spermatophyta</taxon>
        <taxon>Magnoliopsida</taxon>
        <taxon>eudicotyledons</taxon>
        <taxon>Gunneridae</taxon>
        <taxon>Pentapetalae</taxon>
        <taxon>rosids</taxon>
        <taxon>fabids</taxon>
        <taxon>Fabales</taxon>
        <taxon>Fabaceae</taxon>
        <taxon>Cercidoideae</taxon>
        <taxon>Cercideae</taxon>
        <taxon>Bauhiniinae</taxon>
        <taxon>Bauhinia</taxon>
    </lineage>
</organism>
<dbReference type="Proteomes" id="UP000828941">
    <property type="component" value="Chromosome 10"/>
</dbReference>
<proteinExistence type="predicted"/>
<accession>A0ACB9LZP1</accession>
<dbReference type="EMBL" id="CM039435">
    <property type="protein sequence ID" value="KAI4317151.1"/>
    <property type="molecule type" value="Genomic_DNA"/>
</dbReference>
<evidence type="ECO:0000313" key="1">
    <source>
        <dbReference type="EMBL" id="KAI4317151.1"/>
    </source>
</evidence>
<gene>
    <name evidence="1" type="ORF">L6164_025049</name>
</gene>
<comment type="caution">
    <text evidence="1">The sequence shown here is derived from an EMBL/GenBank/DDBJ whole genome shotgun (WGS) entry which is preliminary data.</text>
</comment>
<evidence type="ECO:0000313" key="2">
    <source>
        <dbReference type="Proteomes" id="UP000828941"/>
    </source>
</evidence>